<dbReference type="SUPFAM" id="SSF48726">
    <property type="entry name" value="Immunoglobulin"/>
    <property type="match status" value="2"/>
</dbReference>
<proteinExistence type="predicted"/>
<dbReference type="InterPro" id="IPR007110">
    <property type="entry name" value="Ig-like_dom"/>
</dbReference>
<dbReference type="CDD" id="cd00099">
    <property type="entry name" value="IgV"/>
    <property type="match status" value="1"/>
</dbReference>
<reference evidence="8 9" key="1">
    <citation type="journal article" date="2024" name="Proc. Natl. Acad. Sci. U.S.A.">
        <title>The genetic regulatory architecture and epigenomic basis for age-related changes in rattlesnake venom.</title>
        <authorList>
            <person name="Hogan M.P."/>
            <person name="Holding M.L."/>
            <person name="Nystrom G.S."/>
            <person name="Colston T.J."/>
            <person name="Bartlett D.A."/>
            <person name="Mason A.J."/>
            <person name="Ellsworth S.A."/>
            <person name="Rautsaw R.M."/>
            <person name="Lawrence K.C."/>
            <person name="Strickland J.L."/>
            <person name="He B."/>
            <person name="Fraser P."/>
            <person name="Margres M.J."/>
            <person name="Gilbert D.M."/>
            <person name="Gibbs H.L."/>
            <person name="Parkinson C.L."/>
            <person name="Rokyta D.R."/>
        </authorList>
    </citation>
    <scope>NUCLEOTIDE SEQUENCE [LARGE SCALE GENOMIC DNA]</scope>
    <source>
        <strain evidence="8">DRR0105</strain>
    </source>
</reference>
<dbReference type="PROSITE" id="PS50835">
    <property type="entry name" value="IG_LIKE"/>
    <property type="match status" value="2"/>
</dbReference>
<evidence type="ECO:0000256" key="6">
    <source>
        <dbReference type="ARBA" id="ARBA00043266"/>
    </source>
</evidence>
<keyword evidence="5" id="KW-0393">Immunoglobulin domain</keyword>
<comment type="caution">
    <text evidence="8">The sequence shown here is derived from an EMBL/GenBank/DDBJ whole genome shotgun (WGS) entry which is preliminary data.</text>
</comment>
<keyword evidence="2" id="KW-0391">Immunity</keyword>
<name>A0AAW1C1M5_CROAD</name>
<dbReference type="InterPro" id="IPR003599">
    <property type="entry name" value="Ig_sub"/>
</dbReference>
<dbReference type="GO" id="GO:0002250">
    <property type="term" value="P:adaptive immune response"/>
    <property type="evidence" value="ECO:0007669"/>
    <property type="project" value="UniProtKB-KW"/>
</dbReference>
<accession>A0AAW1C1M5</accession>
<gene>
    <name evidence="8" type="ORF">NXF25_006309</name>
</gene>
<dbReference type="CDD" id="cd00098">
    <property type="entry name" value="IgC1"/>
    <property type="match status" value="1"/>
</dbReference>
<keyword evidence="4" id="KW-0675">Receptor</keyword>
<protein>
    <recommendedName>
        <fullName evidence="7">Ig-like domain-containing protein</fullName>
    </recommendedName>
</protein>
<dbReference type="SMART" id="SM00407">
    <property type="entry name" value="IGc1"/>
    <property type="match status" value="1"/>
</dbReference>
<evidence type="ECO:0000256" key="1">
    <source>
        <dbReference type="ARBA" id="ARBA00022729"/>
    </source>
</evidence>
<keyword evidence="3" id="KW-1064">Adaptive immunity</keyword>
<dbReference type="Proteomes" id="UP001474421">
    <property type="component" value="Unassembled WGS sequence"/>
</dbReference>
<dbReference type="InterPro" id="IPR051006">
    <property type="entry name" value="TCR_variable_domain"/>
</dbReference>
<dbReference type="Pfam" id="PF07654">
    <property type="entry name" value="C1-set"/>
    <property type="match status" value="1"/>
</dbReference>
<evidence type="ECO:0000259" key="7">
    <source>
        <dbReference type="PROSITE" id="PS50835"/>
    </source>
</evidence>
<feature type="domain" description="Ig-like" evidence="7">
    <location>
        <begin position="181"/>
        <end position="278"/>
    </location>
</feature>
<dbReference type="SMART" id="SM00409">
    <property type="entry name" value="IG"/>
    <property type="match status" value="1"/>
</dbReference>
<evidence type="ECO:0000313" key="8">
    <source>
        <dbReference type="EMBL" id="KAK9407535.1"/>
    </source>
</evidence>
<dbReference type="EMBL" id="JAOTOJ010000002">
    <property type="protein sequence ID" value="KAK9407535.1"/>
    <property type="molecule type" value="Genomic_DNA"/>
</dbReference>
<feature type="domain" description="Ig-like" evidence="7">
    <location>
        <begin position="59"/>
        <end position="164"/>
    </location>
</feature>
<sequence>MLANESETHKIPCLPCVLYSEDLNIGFAPEPLPEQRRMSSMILLCLSLALSIQSGALQPVPVQPPQVLHAEGSTAVLQCPLQSGKIQNYHVFWFQQKPSKSPAFILKHSNNGQIERSSSFDARFVPIRDAVTNAYILQIQKVKTDESATYFCLAEGNYFQIAVSGSGTRLIITGGQSAKVPSSVIILSDVSQKPESPDVHALCIVEDFYPGLLEIKWSAAGKDITEGVTSGQVTLNEDGTYTTSSILNVSRNFFNSATPFQCSVSHESSGAKIERHLEWCM</sequence>
<dbReference type="GO" id="GO:0042101">
    <property type="term" value="C:T cell receptor complex"/>
    <property type="evidence" value="ECO:0007669"/>
    <property type="project" value="UniProtKB-KW"/>
</dbReference>
<keyword evidence="9" id="KW-1185">Reference proteome</keyword>
<dbReference type="GO" id="GO:0042605">
    <property type="term" value="F:peptide antigen binding"/>
    <property type="evidence" value="ECO:0007669"/>
    <property type="project" value="TreeGrafter"/>
</dbReference>
<dbReference type="PANTHER" id="PTHR19343:SF13">
    <property type="entry name" value="T CELL RECEPTOR ALPHA VARIABLE 21"/>
    <property type="match status" value="1"/>
</dbReference>
<keyword evidence="1" id="KW-0732">Signal</keyword>
<organism evidence="8 9">
    <name type="scientific">Crotalus adamanteus</name>
    <name type="common">Eastern diamondback rattlesnake</name>
    <dbReference type="NCBI Taxonomy" id="8729"/>
    <lineage>
        <taxon>Eukaryota</taxon>
        <taxon>Metazoa</taxon>
        <taxon>Chordata</taxon>
        <taxon>Craniata</taxon>
        <taxon>Vertebrata</taxon>
        <taxon>Euteleostomi</taxon>
        <taxon>Lepidosauria</taxon>
        <taxon>Squamata</taxon>
        <taxon>Bifurcata</taxon>
        <taxon>Unidentata</taxon>
        <taxon>Episquamata</taxon>
        <taxon>Toxicofera</taxon>
        <taxon>Serpentes</taxon>
        <taxon>Colubroidea</taxon>
        <taxon>Viperidae</taxon>
        <taxon>Crotalinae</taxon>
        <taxon>Crotalus</taxon>
    </lineage>
</organism>
<dbReference type="InterPro" id="IPR013783">
    <property type="entry name" value="Ig-like_fold"/>
</dbReference>
<dbReference type="Pfam" id="PF07686">
    <property type="entry name" value="V-set"/>
    <property type="match status" value="1"/>
</dbReference>
<dbReference type="AlphaFoldDB" id="A0AAW1C1M5"/>
<evidence type="ECO:0000256" key="3">
    <source>
        <dbReference type="ARBA" id="ARBA00023130"/>
    </source>
</evidence>
<evidence type="ECO:0000256" key="2">
    <source>
        <dbReference type="ARBA" id="ARBA00022859"/>
    </source>
</evidence>
<dbReference type="PANTHER" id="PTHR19343">
    <property type="entry name" value="T CELL RECEPTOR ALPHA VARIABLE 1-2"/>
    <property type="match status" value="1"/>
</dbReference>
<dbReference type="InterPro" id="IPR013106">
    <property type="entry name" value="Ig_V-set"/>
</dbReference>
<dbReference type="InterPro" id="IPR003597">
    <property type="entry name" value="Ig_C1-set"/>
</dbReference>
<evidence type="ECO:0000313" key="9">
    <source>
        <dbReference type="Proteomes" id="UP001474421"/>
    </source>
</evidence>
<evidence type="ECO:0000256" key="4">
    <source>
        <dbReference type="ARBA" id="ARBA00023170"/>
    </source>
</evidence>
<evidence type="ECO:0000256" key="5">
    <source>
        <dbReference type="ARBA" id="ARBA00023319"/>
    </source>
</evidence>
<dbReference type="Gene3D" id="2.60.40.10">
    <property type="entry name" value="Immunoglobulins"/>
    <property type="match status" value="2"/>
</dbReference>
<dbReference type="InterPro" id="IPR036179">
    <property type="entry name" value="Ig-like_dom_sf"/>
</dbReference>
<keyword evidence="6" id="KW-1279">T cell receptor</keyword>
<dbReference type="SMART" id="SM00406">
    <property type="entry name" value="IGv"/>
    <property type="match status" value="1"/>
</dbReference>